<proteinExistence type="predicted"/>
<evidence type="ECO:0000313" key="1">
    <source>
        <dbReference type="EMBL" id="OZI58973.1"/>
    </source>
</evidence>
<keyword evidence="2" id="KW-1185">Reference proteome</keyword>
<organism evidence="1 2">
    <name type="scientific">Bordetella genomosp. 1</name>
    <dbReference type="NCBI Taxonomy" id="1395607"/>
    <lineage>
        <taxon>Bacteria</taxon>
        <taxon>Pseudomonadati</taxon>
        <taxon>Pseudomonadota</taxon>
        <taxon>Betaproteobacteria</taxon>
        <taxon>Burkholderiales</taxon>
        <taxon>Alcaligenaceae</taxon>
        <taxon>Bordetella</taxon>
    </lineage>
</organism>
<reference evidence="1 2" key="1">
    <citation type="submission" date="2017-05" db="EMBL/GenBank/DDBJ databases">
        <title>Complete and WGS of Bordetella genogroups.</title>
        <authorList>
            <person name="Spilker T."/>
            <person name="Lipuma J."/>
        </authorList>
    </citation>
    <scope>NUCLEOTIDE SEQUENCE [LARGE SCALE GENOMIC DNA]</scope>
    <source>
        <strain evidence="1 2">AU9795</strain>
    </source>
</reference>
<dbReference type="EMBL" id="NEVR01000004">
    <property type="protein sequence ID" value="OZI58973.1"/>
    <property type="molecule type" value="Genomic_DNA"/>
</dbReference>
<comment type="caution">
    <text evidence="1">The sequence shown here is derived from an EMBL/GenBank/DDBJ whole genome shotgun (WGS) entry which is preliminary data.</text>
</comment>
<sequence>MRDHIINASHQIEHVFGSFRPTETHRIIVTVRNFVSAIGQLLQSDAMKWTGYAWSCHPQN</sequence>
<evidence type="ECO:0000313" key="2">
    <source>
        <dbReference type="Proteomes" id="UP000216354"/>
    </source>
</evidence>
<accession>A0ABX4EWZ7</accession>
<name>A0ABX4EWZ7_9BORD</name>
<dbReference type="Proteomes" id="UP000216354">
    <property type="component" value="Unassembled WGS sequence"/>
</dbReference>
<protein>
    <recommendedName>
        <fullName evidence="3">Transposase</fullName>
    </recommendedName>
</protein>
<gene>
    <name evidence="1" type="ORF">CAL27_20130</name>
</gene>
<evidence type="ECO:0008006" key="3">
    <source>
        <dbReference type="Google" id="ProtNLM"/>
    </source>
</evidence>